<dbReference type="VEuPathDB" id="FungiDB:MMYC01_204367"/>
<keyword evidence="4" id="KW-1185">Reference proteome</keyword>
<protein>
    <submittedName>
        <fullName evidence="3">Uncharacterized protein</fullName>
    </submittedName>
</protein>
<sequence length="311" mass="33933">MSIARAFTTRRVKQSLQTTDLEQDSQRSNMKKGSVGSIRHKISSPVELIHTTNMLSYNAPDINMKSASSTGPSHRSDDDMSDSHTTGSTPPTSPDVESSPKRSPTPKRSLSPEPNHLSSYFTAPSQAVEMPAAQSEAPVVPRRAASHAKKPYNTLGRQRSASGMSEQSQRTVSTKASFTFSRSSSTSTSTTATSHSSIQQHHRAKPSGVTTVPASSLPAKPTPQSPQQQQQHRKEYSQSQHPFGQELAQVSEIAEEYGIKEQVNVADAEEKLMLSKGLLKFSAEEYLGEIRGMFADFFFAQPDPTPNVGWI</sequence>
<evidence type="ECO:0000256" key="1">
    <source>
        <dbReference type="SAM" id="MobiDB-lite"/>
    </source>
</evidence>
<evidence type="ECO:0000313" key="4">
    <source>
        <dbReference type="Proteomes" id="UP000078237"/>
    </source>
</evidence>
<feature type="region of interest" description="Disordered" evidence="1">
    <location>
        <begin position="1"/>
        <end position="39"/>
    </location>
</feature>
<dbReference type="Proteomes" id="UP000078237">
    <property type="component" value="Unassembled WGS sequence"/>
</dbReference>
<dbReference type="AlphaFoldDB" id="A0A175W9B5"/>
<organism evidence="3 4">
    <name type="scientific">Madurella mycetomatis</name>
    <dbReference type="NCBI Taxonomy" id="100816"/>
    <lineage>
        <taxon>Eukaryota</taxon>
        <taxon>Fungi</taxon>
        <taxon>Dikarya</taxon>
        <taxon>Ascomycota</taxon>
        <taxon>Pezizomycotina</taxon>
        <taxon>Sordariomycetes</taxon>
        <taxon>Sordariomycetidae</taxon>
        <taxon>Sordariales</taxon>
        <taxon>Sordariales incertae sedis</taxon>
        <taxon>Madurella</taxon>
    </lineage>
</organism>
<dbReference type="VEuPathDB" id="FungiDB:MMYC01_203034"/>
<dbReference type="EMBL" id="LCTW02000097">
    <property type="protein sequence ID" value="KXX79100.1"/>
    <property type="molecule type" value="Genomic_DNA"/>
</dbReference>
<feature type="compositionally biased region" description="Low complexity" evidence="1">
    <location>
        <begin position="173"/>
        <end position="197"/>
    </location>
</feature>
<feature type="compositionally biased region" description="Polar residues" evidence="1">
    <location>
        <begin position="116"/>
        <end position="125"/>
    </location>
</feature>
<gene>
    <name evidence="3" type="ORF">MMYC01_203034</name>
    <name evidence="2" type="ORF">MMYC01_204367</name>
</gene>
<dbReference type="EMBL" id="LCTW02000082">
    <property type="protein sequence ID" value="KXX79594.1"/>
    <property type="molecule type" value="Genomic_DNA"/>
</dbReference>
<dbReference type="STRING" id="100816.A0A175W9B5"/>
<reference evidence="3" key="1">
    <citation type="submission" date="2015-06" db="EMBL/GenBank/DDBJ databases">
        <authorList>
            <person name="Hoefler B.C."/>
            <person name="Straight P.D."/>
        </authorList>
    </citation>
    <scope>NUCLEOTIDE SEQUENCE [LARGE SCALE GENOMIC DNA]</scope>
    <source>
        <strain evidence="3">Mm55</strain>
    </source>
</reference>
<proteinExistence type="predicted"/>
<evidence type="ECO:0000313" key="3">
    <source>
        <dbReference type="EMBL" id="KXX79594.1"/>
    </source>
</evidence>
<reference evidence="3 4" key="3">
    <citation type="submission" date="2016-01" db="EMBL/GenBank/DDBJ databases">
        <title>Madurella mycetomatis genome sequencing.</title>
        <authorList>
            <person name="Van De Sande W."/>
        </authorList>
    </citation>
    <scope>NUCLEOTIDE SEQUENCE [LARGE SCALE GENOMIC DNA]</scope>
    <source>
        <strain evidence="3">Mm55</strain>
        <strain evidence="4">mm55</strain>
    </source>
</reference>
<evidence type="ECO:0000313" key="2">
    <source>
        <dbReference type="EMBL" id="KXX79100.1"/>
    </source>
</evidence>
<feature type="region of interest" description="Disordered" evidence="1">
    <location>
        <begin position="60"/>
        <end position="241"/>
    </location>
</feature>
<comment type="caution">
    <text evidence="3">The sequence shown here is derived from an EMBL/GenBank/DDBJ whole genome shotgun (WGS) entry which is preliminary data.</text>
</comment>
<feature type="compositionally biased region" description="Polar residues" evidence="1">
    <location>
        <begin position="155"/>
        <end position="172"/>
    </location>
</feature>
<reference evidence="4" key="2">
    <citation type="submission" date="2015-06" db="EMBL/GenBank/DDBJ databases">
        <authorList>
            <person name="van de Sande W.W.J."/>
        </authorList>
    </citation>
    <scope>NUCLEOTIDE SEQUENCE [LARGE SCALE GENOMIC DNA]</scope>
    <source>
        <strain evidence="4">mm55</strain>
    </source>
</reference>
<name>A0A175W9B5_9PEZI</name>
<dbReference type="OrthoDB" id="5419666at2759"/>
<accession>A0A175W9B5</accession>